<dbReference type="AlphaFoldDB" id="A0A1C5HG22"/>
<keyword evidence="1" id="KW-0812">Transmembrane</keyword>
<proteinExistence type="predicted"/>
<dbReference type="Proteomes" id="UP000198221">
    <property type="component" value="Chromosome I"/>
</dbReference>
<name>A0A1C5HG22_9ACTN</name>
<evidence type="ECO:0000256" key="1">
    <source>
        <dbReference type="SAM" id="Phobius"/>
    </source>
</evidence>
<keyword evidence="1" id="KW-0472">Membrane</keyword>
<protein>
    <submittedName>
        <fullName evidence="2">Uncharacterized protein</fullName>
    </submittedName>
</protein>
<organism evidence="2 3">
    <name type="scientific">Micromonospora inositola</name>
    <dbReference type="NCBI Taxonomy" id="47865"/>
    <lineage>
        <taxon>Bacteria</taxon>
        <taxon>Bacillati</taxon>
        <taxon>Actinomycetota</taxon>
        <taxon>Actinomycetes</taxon>
        <taxon>Micromonosporales</taxon>
        <taxon>Micromonosporaceae</taxon>
        <taxon>Micromonospora</taxon>
    </lineage>
</organism>
<evidence type="ECO:0000313" key="2">
    <source>
        <dbReference type="EMBL" id="SCG45019.1"/>
    </source>
</evidence>
<sequence>MVVVRTKAALATGRWVRLLVLLGTLVGLAAMHTVGHGAHASGGHRAGHPTQRAGHHLGLPAVLAEPAATVATAVGAVAGCPGDGCHARALPLSGPGGDRSGWSVCLAVLGAFAVALLVAVLLRAASRAVGRAARGSLRPASGPRAPPSRPFALRLGTASVLRR</sequence>
<feature type="transmembrane region" description="Helical" evidence="1">
    <location>
        <begin position="101"/>
        <end position="122"/>
    </location>
</feature>
<dbReference type="EMBL" id="LT607754">
    <property type="protein sequence ID" value="SCG45019.1"/>
    <property type="molecule type" value="Genomic_DNA"/>
</dbReference>
<reference evidence="3" key="1">
    <citation type="submission" date="2016-06" db="EMBL/GenBank/DDBJ databases">
        <authorList>
            <person name="Varghese N."/>
            <person name="Submissions Spin"/>
        </authorList>
    </citation>
    <scope>NUCLEOTIDE SEQUENCE [LARGE SCALE GENOMIC DNA]</scope>
    <source>
        <strain evidence="3">DSM 43819</strain>
    </source>
</reference>
<keyword evidence="3" id="KW-1185">Reference proteome</keyword>
<accession>A0A1C5HG22</accession>
<keyword evidence="1" id="KW-1133">Transmembrane helix</keyword>
<evidence type="ECO:0000313" key="3">
    <source>
        <dbReference type="Proteomes" id="UP000198221"/>
    </source>
</evidence>
<gene>
    <name evidence="2" type="ORF">GA0070613_1292</name>
</gene>